<comment type="caution">
    <text evidence="1">The sequence shown here is derived from an EMBL/GenBank/DDBJ whole genome shotgun (WGS) entry which is preliminary data.</text>
</comment>
<gene>
    <name evidence="1" type="ORF">EYF80_011665</name>
</gene>
<sequence length="64" mass="7385">MENTKHLVTIPELVANSNGELKSPYPAAVRARTWNTYTVSGPRPETSTRREKVLMMRYDLSFWS</sequence>
<dbReference type="Proteomes" id="UP000314294">
    <property type="component" value="Unassembled WGS sequence"/>
</dbReference>
<accession>A0A4Z2IJG9</accession>
<evidence type="ECO:0000313" key="1">
    <source>
        <dbReference type="EMBL" id="TNN78160.1"/>
    </source>
</evidence>
<proteinExistence type="predicted"/>
<protein>
    <submittedName>
        <fullName evidence="1">Uncharacterized protein</fullName>
    </submittedName>
</protein>
<organism evidence="1 2">
    <name type="scientific">Liparis tanakae</name>
    <name type="common">Tanaka's snailfish</name>
    <dbReference type="NCBI Taxonomy" id="230148"/>
    <lineage>
        <taxon>Eukaryota</taxon>
        <taxon>Metazoa</taxon>
        <taxon>Chordata</taxon>
        <taxon>Craniata</taxon>
        <taxon>Vertebrata</taxon>
        <taxon>Euteleostomi</taxon>
        <taxon>Actinopterygii</taxon>
        <taxon>Neopterygii</taxon>
        <taxon>Teleostei</taxon>
        <taxon>Neoteleostei</taxon>
        <taxon>Acanthomorphata</taxon>
        <taxon>Eupercaria</taxon>
        <taxon>Perciformes</taxon>
        <taxon>Cottioidei</taxon>
        <taxon>Cottales</taxon>
        <taxon>Liparidae</taxon>
        <taxon>Liparis</taxon>
    </lineage>
</organism>
<dbReference type="EMBL" id="SRLO01000076">
    <property type="protein sequence ID" value="TNN78160.1"/>
    <property type="molecule type" value="Genomic_DNA"/>
</dbReference>
<reference evidence="1 2" key="1">
    <citation type="submission" date="2019-03" db="EMBL/GenBank/DDBJ databases">
        <title>First draft genome of Liparis tanakae, snailfish: a comprehensive survey of snailfish specific genes.</title>
        <authorList>
            <person name="Kim W."/>
            <person name="Song I."/>
            <person name="Jeong J.-H."/>
            <person name="Kim D."/>
            <person name="Kim S."/>
            <person name="Ryu S."/>
            <person name="Song J.Y."/>
            <person name="Lee S.K."/>
        </authorList>
    </citation>
    <scope>NUCLEOTIDE SEQUENCE [LARGE SCALE GENOMIC DNA]</scope>
    <source>
        <tissue evidence="1">Muscle</tissue>
    </source>
</reference>
<dbReference type="AlphaFoldDB" id="A0A4Z2IJG9"/>
<evidence type="ECO:0000313" key="2">
    <source>
        <dbReference type="Proteomes" id="UP000314294"/>
    </source>
</evidence>
<keyword evidence="2" id="KW-1185">Reference proteome</keyword>
<name>A0A4Z2IJG9_9TELE</name>